<dbReference type="InterPro" id="IPR050889">
    <property type="entry name" value="Dendritic_Spine_Reg/Scaffold"/>
</dbReference>
<dbReference type="Proteomes" id="UP000007110">
    <property type="component" value="Unassembled WGS sequence"/>
</dbReference>
<dbReference type="RefSeq" id="XP_003724047.1">
    <property type="nucleotide sequence ID" value="XM_003723999.3"/>
</dbReference>
<feature type="repeat" description="ANK" evidence="3">
    <location>
        <begin position="162"/>
        <end position="194"/>
    </location>
</feature>
<evidence type="ECO:0000256" key="2">
    <source>
        <dbReference type="ARBA" id="ARBA00023043"/>
    </source>
</evidence>
<dbReference type="EnsemblMetazoa" id="XM_003723999">
    <property type="protein sequence ID" value="XP_003724047"/>
    <property type="gene ID" value="LOC100893051"/>
</dbReference>
<dbReference type="KEGG" id="spu:100893051"/>
<dbReference type="PANTHER" id="PTHR24166:SF48">
    <property type="entry name" value="PROTEIN VAPYRIN"/>
    <property type="match status" value="1"/>
</dbReference>
<dbReference type="AlphaFoldDB" id="A0A7M7GNM2"/>
<dbReference type="OrthoDB" id="5406014at2759"/>
<accession>A0A7M7GNM2</accession>
<organism evidence="4 5">
    <name type="scientific">Strongylocentrotus purpuratus</name>
    <name type="common">Purple sea urchin</name>
    <dbReference type="NCBI Taxonomy" id="7668"/>
    <lineage>
        <taxon>Eukaryota</taxon>
        <taxon>Metazoa</taxon>
        <taxon>Echinodermata</taxon>
        <taxon>Eleutherozoa</taxon>
        <taxon>Echinozoa</taxon>
        <taxon>Echinoidea</taxon>
        <taxon>Euechinoidea</taxon>
        <taxon>Echinacea</taxon>
        <taxon>Camarodonta</taxon>
        <taxon>Echinidea</taxon>
        <taxon>Strongylocentrotidae</taxon>
        <taxon>Strongylocentrotus</taxon>
    </lineage>
</organism>
<dbReference type="PRINTS" id="PR01415">
    <property type="entry name" value="ANKYRIN"/>
</dbReference>
<evidence type="ECO:0000256" key="1">
    <source>
        <dbReference type="ARBA" id="ARBA00022737"/>
    </source>
</evidence>
<dbReference type="PROSITE" id="PS50088">
    <property type="entry name" value="ANK_REPEAT"/>
    <property type="match status" value="2"/>
</dbReference>
<dbReference type="SUPFAM" id="SSF48403">
    <property type="entry name" value="Ankyrin repeat"/>
    <property type="match status" value="1"/>
</dbReference>
<protein>
    <submittedName>
        <fullName evidence="4">Uncharacterized protein</fullName>
    </submittedName>
</protein>
<reference evidence="5" key="1">
    <citation type="submission" date="2015-02" db="EMBL/GenBank/DDBJ databases">
        <title>Genome sequencing for Strongylocentrotus purpuratus.</title>
        <authorList>
            <person name="Murali S."/>
            <person name="Liu Y."/>
            <person name="Vee V."/>
            <person name="English A."/>
            <person name="Wang M."/>
            <person name="Skinner E."/>
            <person name="Han Y."/>
            <person name="Muzny D.M."/>
            <person name="Worley K.C."/>
            <person name="Gibbs R.A."/>
        </authorList>
    </citation>
    <scope>NUCLEOTIDE SEQUENCE</scope>
</reference>
<dbReference type="InterPro" id="IPR036770">
    <property type="entry name" value="Ankyrin_rpt-contain_sf"/>
</dbReference>
<dbReference type="InterPro" id="IPR002110">
    <property type="entry name" value="Ankyrin_rpt"/>
</dbReference>
<dbReference type="OMA" id="HQALRWR"/>
<dbReference type="InParanoid" id="A0A7M7GNM2"/>
<sequence>MAKRCLGSQIFERAEQGDKEELLVLVRSHSQSEVHQALRWRRKWRALARYRDPDGRNALSVAAANGHTDVIKALLGFNALEIEHAECLGSAQAGSCVVGSLFYAFKNVQWETARVLMAARADPSRDLLLHALVTWSSIRSRRIDAFMALLEGKIDFDQKDENGQTALMIACEQGNRTMVHLLLKYGADPNVQDLDGNTALQLIPPVKIKELSKVLCEQGARLIRNQAGVLLVTSATA</sequence>
<dbReference type="Gene3D" id="1.25.40.20">
    <property type="entry name" value="Ankyrin repeat-containing domain"/>
    <property type="match status" value="2"/>
</dbReference>
<dbReference type="GeneID" id="100893051"/>
<dbReference type="SMART" id="SM00248">
    <property type="entry name" value="ANK"/>
    <property type="match status" value="2"/>
</dbReference>
<evidence type="ECO:0000256" key="3">
    <source>
        <dbReference type="PROSITE-ProRule" id="PRU00023"/>
    </source>
</evidence>
<proteinExistence type="predicted"/>
<dbReference type="Pfam" id="PF13857">
    <property type="entry name" value="Ank_5"/>
    <property type="match status" value="1"/>
</dbReference>
<feature type="repeat" description="ANK" evidence="3">
    <location>
        <begin position="54"/>
        <end position="79"/>
    </location>
</feature>
<keyword evidence="2 3" id="KW-0040">ANK repeat</keyword>
<dbReference type="PANTHER" id="PTHR24166">
    <property type="entry name" value="ROLLING PEBBLES, ISOFORM B"/>
    <property type="match status" value="1"/>
</dbReference>
<dbReference type="PROSITE" id="PS50297">
    <property type="entry name" value="ANK_REP_REGION"/>
    <property type="match status" value="2"/>
</dbReference>
<evidence type="ECO:0000313" key="5">
    <source>
        <dbReference type="Proteomes" id="UP000007110"/>
    </source>
</evidence>
<dbReference type="Pfam" id="PF00023">
    <property type="entry name" value="Ank"/>
    <property type="match status" value="1"/>
</dbReference>
<keyword evidence="5" id="KW-1185">Reference proteome</keyword>
<reference evidence="4" key="2">
    <citation type="submission" date="2021-01" db="UniProtKB">
        <authorList>
            <consortium name="EnsemblMetazoa"/>
        </authorList>
    </citation>
    <scope>IDENTIFICATION</scope>
</reference>
<name>A0A7M7GNM2_STRPU</name>
<keyword evidence="1" id="KW-0677">Repeat</keyword>
<evidence type="ECO:0000313" key="4">
    <source>
        <dbReference type="EnsemblMetazoa" id="XP_003724047"/>
    </source>
</evidence>